<proteinExistence type="predicted"/>
<sequence length="39" mass="4574">MPIYLDDAWLPTVDGHTHVKQVYHGQENVIGRVRRWQSA</sequence>
<dbReference type="AlphaFoldDB" id="B8IBZ1"/>
<dbReference type="KEGG" id="mno:Mnod_6388"/>
<dbReference type="EMBL" id="CP001349">
    <property type="protein sequence ID" value="ACL61173.1"/>
    <property type="molecule type" value="Genomic_DNA"/>
</dbReference>
<name>B8IBZ1_METNO</name>
<protein>
    <submittedName>
        <fullName evidence="1">Uncharacterized protein</fullName>
    </submittedName>
</protein>
<organism evidence="1 2">
    <name type="scientific">Methylobacterium nodulans (strain LMG 21967 / CNCM I-2342 / ORS 2060)</name>
    <dbReference type="NCBI Taxonomy" id="460265"/>
    <lineage>
        <taxon>Bacteria</taxon>
        <taxon>Pseudomonadati</taxon>
        <taxon>Pseudomonadota</taxon>
        <taxon>Alphaproteobacteria</taxon>
        <taxon>Hyphomicrobiales</taxon>
        <taxon>Methylobacteriaceae</taxon>
        <taxon>Methylobacterium</taxon>
    </lineage>
</organism>
<dbReference type="Proteomes" id="UP000008207">
    <property type="component" value="Chromosome"/>
</dbReference>
<dbReference type="STRING" id="460265.Mnod_6388"/>
<gene>
    <name evidence="1" type="ordered locus">Mnod_6388</name>
</gene>
<evidence type="ECO:0000313" key="2">
    <source>
        <dbReference type="Proteomes" id="UP000008207"/>
    </source>
</evidence>
<reference evidence="1 2" key="1">
    <citation type="submission" date="2009-01" db="EMBL/GenBank/DDBJ databases">
        <title>Complete sequence of chromosome of Methylobacterium nodulans ORS 2060.</title>
        <authorList>
            <consortium name="US DOE Joint Genome Institute"/>
            <person name="Lucas S."/>
            <person name="Copeland A."/>
            <person name="Lapidus A."/>
            <person name="Glavina del Rio T."/>
            <person name="Dalin E."/>
            <person name="Tice H."/>
            <person name="Bruce D."/>
            <person name="Goodwin L."/>
            <person name="Pitluck S."/>
            <person name="Sims D."/>
            <person name="Brettin T."/>
            <person name="Detter J.C."/>
            <person name="Han C."/>
            <person name="Larimer F."/>
            <person name="Land M."/>
            <person name="Hauser L."/>
            <person name="Kyrpides N."/>
            <person name="Ivanova N."/>
            <person name="Marx C.J."/>
            <person name="Richardson P."/>
        </authorList>
    </citation>
    <scope>NUCLEOTIDE SEQUENCE [LARGE SCALE GENOMIC DNA]</scope>
    <source>
        <strain evidence="2">LMG 21967 / CNCM I-2342 / ORS 2060</strain>
    </source>
</reference>
<keyword evidence="2" id="KW-1185">Reference proteome</keyword>
<accession>B8IBZ1</accession>
<evidence type="ECO:0000313" key="1">
    <source>
        <dbReference type="EMBL" id="ACL61173.1"/>
    </source>
</evidence>
<dbReference type="HOGENOM" id="CLU_3312604_0_0_5"/>